<evidence type="ECO:0000256" key="2">
    <source>
        <dbReference type="ARBA" id="ARBA00022475"/>
    </source>
</evidence>
<dbReference type="GO" id="GO:0005886">
    <property type="term" value="C:plasma membrane"/>
    <property type="evidence" value="ECO:0007669"/>
    <property type="project" value="UniProtKB-SubCell"/>
</dbReference>
<dbReference type="RefSeq" id="WP_075054752.1">
    <property type="nucleotide sequence ID" value="NZ_CP007536.1"/>
</dbReference>
<dbReference type="PANTHER" id="PTHR47089">
    <property type="entry name" value="ABC TRANSPORTER, PERMEASE PROTEIN"/>
    <property type="match status" value="1"/>
</dbReference>
<dbReference type="CDD" id="cd06580">
    <property type="entry name" value="TM_PBP1_transp_TpRbsC_like"/>
    <property type="match status" value="1"/>
</dbReference>
<evidence type="ECO:0000313" key="8">
    <source>
        <dbReference type="Proteomes" id="UP000027093"/>
    </source>
</evidence>
<gene>
    <name evidence="7" type="ORF">NVIE_015920</name>
</gene>
<dbReference type="HOGENOM" id="CLU_040769_0_2_2"/>
<feature type="transmembrane region" description="Helical" evidence="6">
    <location>
        <begin position="296"/>
        <end position="315"/>
    </location>
</feature>
<feature type="transmembrane region" description="Helical" evidence="6">
    <location>
        <begin position="198"/>
        <end position="216"/>
    </location>
</feature>
<feature type="transmembrane region" description="Helical" evidence="6">
    <location>
        <begin position="245"/>
        <end position="264"/>
    </location>
</feature>
<keyword evidence="2" id="KW-1003">Cell membrane</keyword>
<dbReference type="GO" id="GO:0022857">
    <property type="term" value="F:transmembrane transporter activity"/>
    <property type="evidence" value="ECO:0007669"/>
    <property type="project" value="InterPro"/>
</dbReference>
<dbReference type="PANTHER" id="PTHR47089:SF1">
    <property type="entry name" value="GUANOSINE ABC TRANSPORTER PERMEASE PROTEIN NUPP"/>
    <property type="match status" value="1"/>
</dbReference>
<proteinExistence type="predicted"/>
<dbReference type="STRING" id="926571.NVIE_015920"/>
<dbReference type="Proteomes" id="UP000027093">
    <property type="component" value="Chromosome"/>
</dbReference>
<dbReference type="OrthoDB" id="86231at2157"/>
<organism evidence="7 8">
    <name type="scientific">Nitrososphaera viennensis EN76</name>
    <dbReference type="NCBI Taxonomy" id="926571"/>
    <lineage>
        <taxon>Archaea</taxon>
        <taxon>Nitrososphaerota</taxon>
        <taxon>Nitrososphaeria</taxon>
        <taxon>Nitrososphaerales</taxon>
        <taxon>Nitrososphaeraceae</taxon>
        <taxon>Nitrososphaera</taxon>
    </lineage>
</organism>
<keyword evidence="8" id="KW-1185">Reference proteome</keyword>
<feature type="transmembrane region" description="Helical" evidence="6">
    <location>
        <begin position="20"/>
        <end position="39"/>
    </location>
</feature>
<dbReference type="Pfam" id="PF02653">
    <property type="entry name" value="BPD_transp_2"/>
    <property type="match status" value="1"/>
</dbReference>
<feature type="transmembrane region" description="Helical" evidence="6">
    <location>
        <begin position="95"/>
        <end position="112"/>
    </location>
</feature>
<keyword evidence="4 6" id="KW-1133">Transmembrane helix</keyword>
<comment type="subcellular location">
    <subcellularLocation>
        <location evidence="1">Cell membrane</location>
        <topology evidence="1">Multi-pass membrane protein</topology>
    </subcellularLocation>
</comment>
<protein>
    <submittedName>
        <fullName evidence="7">ABC uptake transporter, permease protein</fullName>
    </submittedName>
</protein>
<sequence>MSVASIFYQTREKVRDVKFFVPFLSASLAFVVGAIILGSTGVDVGKAYAIMFQGAFGNVFGFGDVMLKTISLLLTGLAVSVAFKCRQWNIGAEGQLYMGALGGTLVGISLLGSVPGLAILAAIVLSFIFGALYALVPAALKVKFGVNEVISTVLLNFVALLFISFLLHGPIKAPGFNPYSPEISDASQMPIVFPGTRLHAGIFIAALATVGVYYLWKTKIGFEIRSVGANIKAARYAGMNITKSVFITLGISGGLAGIAGGLLVSGVQHILIEGISPGYGFVAVIIALLGRQHPLGVAIVAFFFSALMTGSETMYRSIGVPSAFSMTLQALVLVFVLVGELFVIWLGMRKKGGAR</sequence>
<feature type="transmembrane region" description="Helical" evidence="6">
    <location>
        <begin position="327"/>
        <end position="348"/>
    </location>
</feature>
<evidence type="ECO:0000256" key="5">
    <source>
        <dbReference type="ARBA" id="ARBA00023136"/>
    </source>
</evidence>
<dbReference type="EMBL" id="CP007536">
    <property type="protein sequence ID" value="AIC15844.1"/>
    <property type="molecule type" value="Genomic_DNA"/>
</dbReference>
<keyword evidence="3 6" id="KW-0812">Transmembrane</keyword>
<evidence type="ECO:0000256" key="3">
    <source>
        <dbReference type="ARBA" id="ARBA00022692"/>
    </source>
</evidence>
<name>A0A060HGY1_9ARCH</name>
<evidence type="ECO:0000256" key="4">
    <source>
        <dbReference type="ARBA" id="ARBA00022989"/>
    </source>
</evidence>
<feature type="transmembrane region" description="Helical" evidence="6">
    <location>
        <begin position="59"/>
        <end position="83"/>
    </location>
</feature>
<dbReference type="KEGG" id="nvn:NVIE_015920"/>
<keyword evidence="5 6" id="KW-0472">Membrane</keyword>
<evidence type="ECO:0000256" key="1">
    <source>
        <dbReference type="ARBA" id="ARBA00004651"/>
    </source>
</evidence>
<evidence type="ECO:0000256" key="6">
    <source>
        <dbReference type="SAM" id="Phobius"/>
    </source>
</evidence>
<reference evidence="7 8" key="1">
    <citation type="journal article" date="2014" name="Int. J. Syst. Evol. Microbiol.">
        <title>Nitrososphaera viennensis gen. nov., sp. nov., an aerobic and mesophilic, ammonia-oxidizing archaeon from soil and a member of the archaeal phylum Thaumarchaeota.</title>
        <authorList>
            <person name="Stieglmeier M."/>
            <person name="Klingl A."/>
            <person name="Alves R.J."/>
            <person name="Rittmann S.K."/>
            <person name="Melcher M."/>
            <person name="Leisch N."/>
            <person name="Schleper C."/>
        </authorList>
    </citation>
    <scope>NUCLEOTIDE SEQUENCE [LARGE SCALE GENOMIC DNA]</scope>
    <source>
        <strain evidence="7">EN76</strain>
    </source>
</reference>
<feature type="transmembrane region" description="Helical" evidence="6">
    <location>
        <begin position="270"/>
        <end position="289"/>
    </location>
</feature>
<accession>A0A060HGY1</accession>
<feature type="transmembrane region" description="Helical" evidence="6">
    <location>
        <begin position="152"/>
        <end position="171"/>
    </location>
</feature>
<dbReference type="GeneID" id="74946859"/>
<feature type="transmembrane region" description="Helical" evidence="6">
    <location>
        <begin position="118"/>
        <end position="140"/>
    </location>
</feature>
<dbReference type="AlphaFoldDB" id="A0A060HGY1"/>
<evidence type="ECO:0000313" key="7">
    <source>
        <dbReference type="EMBL" id="AIC15844.1"/>
    </source>
</evidence>
<dbReference type="InterPro" id="IPR001851">
    <property type="entry name" value="ABC_transp_permease"/>
</dbReference>